<keyword evidence="2" id="KW-1185">Reference proteome</keyword>
<evidence type="ECO:0000313" key="1">
    <source>
        <dbReference type="EMBL" id="KAJ1673406.1"/>
    </source>
</evidence>
<sequence>MRARSKSDASYYNVTHEIYLRKRRAEKLREFFGNPIPHPECLPLSDARQKSFTSIPNVGSSPNANTTAFASNRPKTAGDSRYNAKMLRKGDREFLANRLHLHYSKHSASMMSRSSGILMVPSRTLNNNMLLSLTPEDRQLLLTRRRKIKTMLGEPLDSEMMLKVTVPFQMRAHGSKVLDSNASYKSSNVPDASTECEDHFRAAHHRGSVLLDNVSACSDHDESAPSDLEEVHASGDSGSDAVGNIPGESSTCDVVRTATDDVQEKQQQQQQQQQPPQPGSSGSLCADHKLPQLRITTKDLDARLSQLSSICETGRLSIDELNAGNVSPFSDTSEITFEERERKLNKRRLIKIRDMLGPSIGPEHLRVSAHRRSRSSNTYSPAIRLDLCGEFKEAKRSTDTGTTSTTDSDRLYRSSRLISISTPREIATASPFLANITDRQRKMGQQRIAKLQHILGDLPPHFQAVYPDNLGSVSSPTSVNCDESVIHDSDSE</sequence>
<feature type="non-terminal residue" evidence="1">
    <location>
        <position position="492"/>
    </location>
</feature>
<dbReference type="Proteomes" id="UP001145114">
    <property type="component" value="Unassembled WGS sequence"/>
</dbReference>
<gene>
    <name evidence="1" type="ORF">EV182_005300</name>
</gene>
<proteinExistence type="predicted"/>
<accession>A0ACC1HDK4</accession>
<comment type="caution">
    <text evidence="1">The sequence shown here is derived from an EMBL/GenBank/DDBJ whole genome shotgun (WGS) entry which is preliminary data.</text>
</comment>
<name>A0ACC1HDK4_9FUNG</name>
<organism evidence="1 2">
    <name type="scientific">Spiromyces aspiralis</name>
    <dbReference type="NCBI Taxonomy" id="68401"/>
    <lineage>
        <taxon>Eukaryota</taxon>
        <taxon>Fungi</taxon>
        <taxon>Fungi incertae sedis</taxon>
        <taxon>Zoopagomycota</taxon>
        <taxon>Kickxellomycotina</taxon>
        <taxon>Kickxellomycetes</taxon>
        <taxon>Kickxellales</taxon>
        <taxon>Kickxellaceae</taxon>
        <taxon>Spiromyces</taxon>
    </lineage>
</organism>
<reference evidence="1" key="1">
    <citation type="submission" date="2022-06" db="EMBL/GenBank/DDBJ databases">
        <title>Phylogenomic reconstructions and comparative analyses of Kickxellomycotina fungi.</title>
        <authorList>
            <person name="Reynolds N.K."/>
            <person name="Stajich J.E."/>
            <person name="Barry K."/>
            <person name="Grigoriev I.V."/>
            <person name="Crous P."/>
            <person name="Smith M.E."/>
        </authorList>
    </citation>
    <scope>NUCLEOTIDE SEQUENCE</scope>
    <source>
        <strain evidence="1">RSA 2271</strain>
    </source>
</reference>
<protein>
    <submittedName>
        <fullName evidence="1">Uncharacterized protein</fullName>
    </submittedName>
</protein>
<dbReference type="EMBL" id="JAMZIH010006986">
    <property type="protein sequence ID" value="KAJ1673406.1"/>
    <property type="molecule type" value="Genomic_DNA"/>
</dbReference>
<evidence type="ECO:0000313" key="2">
    <source>
        <dbReference type="Proteomes" id="UP001145114"/>
    </source>
</evidence>